<dbReference type="Pfam" id="PF12802">
    <property type="entry name" value="MarR_2"/>
    <property type="match status" value="1"/>
</dbReference>
<sequence>MDDDTPALPRQRFGMRFVVLARRWRRALDAQLAALGLTDAGWPPLMYLAEAGGGLTQRELAERIGIDGSSLVRLLDQHARAGWIERRDDPQDRRTWRLFLTRDGRAVVRRIQAVLDRVEGRMLAGLDDAQLQALLDGFDRIGEGIEAMEAGE</sequence>
<dbReference type="PRINTS" id="PR00598">
    <property type="entry name" value="HTHMARR"/>
</dbReference>
<evidence type="ECO:0000256" key="2">
    <source>
        <dbReference type="ARBA" id="ARBA00023125"/>
    </source>
</evidence>
<dbReference type="GO" id="GO:0003677">
    <property type="term" value="F:DNA binding"/>
    <property type="evidence" value="ECO:0007669"/>
    <property type="project" value="UniProtKB-KW"/>
</dbReference>
<dbReference type="InterPro" id="IPR000835">
    <property type="entry name" value="HTH_MarR-typ"/>
</dbReference>
<dbReference type="RefSeq" id="WP_244917640.1">
    <property type="nucleotide sequence ID" value="NZ_QQAV01000001.1"/>
</dbReference>
<dbReference type="GO" id="GO:0006950">
    <property type="term" value="P:response to stress"/>
    <property type="evidence" value="ECO:0007669"/>
    <property type="project" value="TreeGrafter"/>
</dbReference>
<proteinExistence type="predicted"/>
<organism evidence="5 6">
    <name type="scientific">Pseudacidovorax intermedius</name>
    <dbReference type="NCBI Taxonomy" id="433924"/>
    <lineage>
        <taxon>Bacteria</taxon>
        <taxon>Pseudomonadati</taxon>
        <taxon>Pseudomonadota</taxon>
        <taxon>Betaproteobacteria</taxon>
        <taxon>Burkholderiales</taxon>
        <taxon>Comamonadaceae</taxon>
        <taxon>Pseudacidovorax</taxon>
    </lineage>
</organism>
<keyword evidence="2" id="KW-0238">DNA-binding</keyword>
<evidence type="ECO:0000259" key="4">
    <source>
        <dbReference type="PROSITE" id="PS50995"/>
    </source>
</evidence>
<comment type="caution">
    <text evidence="5">The sequence shown here is derived from an EMBL/GenBank/DDBJ whole genome shotgun (WGS) entry which is preliminary data.</text>
</comment>
<reference evidence="5 6" key="1">
    <citation type="submission" date="2018-07" db="EMBL/GenBank/DDBJ databases">
        <title>Genomic Encyclopedia of Type Strains, Phase IV (KMG-IV): sequencing the most valuable type-strain genomes for metagenomic binning, comparative biology and taxonomic classification.</title>
        <authorList>
            <person name="Goeker M."/>
        </authorList>
    </citation>
    <scope>NUCLEOTIDE SEQUENCE [LARGE SCALE GENOMIC DNA]</scope>
    <source>
        <strain evidence="5 6">DSM 21352</strain>
    </source>
</reference>
<dbReference type="PANTHER" id="PTHR33164:SF64">
    <property type="entry name" value="TRANSCRIPTIONAL REGULATOR SLYA"/>
    <property type="match status" value="1"/>
</dbReference>
<evidence type="ECO:0000256" key="1">
    <source>
        <dbReference type="ARBA" id="ARBA00023015"/>
    </source>
</evidence>
<dbReference type="EMBL" id="QQAV01000001">
    <property type="protein sequence ID" value="RDI29079.1"/>
    <property type="molecule type" value="Genomic_DNA"/>
</dbReference>
<keyword evidence="1" id="KW-0805">Transcription regulation</keyword>
<dbReference type="PANTHER" id="PTHR33164">
    <property type="entry name" value="TRANSCRIPTIONAL REGULATOR, MARR FAMILY"/>
    <property type="match status" value="1"/>
</dbReference>
<evidence type="ECO:0000313" key="5">
    <source>
        <dbReference type="EMBL" id="RDI29079.1"/>
    </source>
</evidence>
<dbReference type="GO" id="GO:0003700">
    <property type="term" value="F:DNA-binding transcription factor activity"/>
    <property type="evidence" value="ECO:0007669"/>
    <property type="project" value="InterPro"/>
</dbReference>
<feature type="domain" description="HTH marR-type" evidence="4">
    <location>
        <begin position="10"/>
        <end position="143"/>
    </location>
</feature>
<dbReference type="PROSITE" id="PS50995">
    <property type="entry name" value="HTH_MARR_2"/>
    <property type="match status" value="1"/>
</dbReference>
<dbReference type="Gene3D" id="1.10.10.10">
    <property type="entry name" value="Winged helix-like DNA-binding domain superfamily/Winged helix DNA-binding domain"/>
    <property type="match status" value="1"/>
</dbReference>
<evidence type="ECO:0000256" key="3">
    <source>
        <dbReference type="ARBA" id="ARBA00023163"/>
    </source>
</evidence>
<dbReference type="SMART" id="SM00347">
    <property type="entry name" value="HTH_MARR"/>
    <property type="match status" value="1"/>
</dbReference>
<accession>A0A370FRV6</accession>
<name>A0A370FRV6_9BURK</name>
<keyword evidence="3" id="KW-0804">Transcription</keyword>
<dbReference type="InterPro" id="IPR039422">
    <property type="entry name" value="MarR/SlyA-like"/>
</dbReference>
<dbReference type="AlphaFoldDB" id="A0A370FRV6"/>
<gene>
    <name evidence="5" type="ORF">DFR41_101835</name>
</gene>
<dbReference type="Proteomes" id="UP000255265">
    <property type="component" value="Unassembled WGS sequence"/>
</dbReference>
<evidence type="ECO:0000313" key="6">
    <source>
        <dbReference type="Proteomes" id="UP000255265"/>
    </source>
</evidence>
<keyword evidence="6" id="KW-1185">Reference proteome</keyword>
<dbReference type="SUPFAM" id="SSF46785">
    <property type="entry name" value="Winged helix' DNA-binding domain"/>
    <property type="match status" value="1"/>
</dbReference>
<protein>
    <submittedName>
        <fullName evidence="5">MarR family transcriptional regulator for hemolysin</fullName>
    </submittedName>
</protein>
<dbReference type="InterPro" id="IPR036388">
    <property type="entry name" value="WH-like_DNA-bd_sf"/>
</dbReference>
<dbReference type="InterPro" id="IPR036390">
    <property type="entry name" value="WH_DNA-bd_sf"/>
</dbReference>